<evidence type="ECO:0000313" key="3">
    <source>
        <dbReference type="Proteomes" id="UP000034736"/>
    </source>
</evidence>
<sequence length="239" mass="28868">MDDQSPQAIARRISRREKHLPSVSKNAIYRYIKSVYGRRIETHRLLRRQRRRRKRGSKKSLSERTFIDKRPKYISERSRIGDFEADFILSGKSGKGILLTVADRRSRTSFIEQILNVKIENVHRAFSRIKQRFPEMKTMTTDNDLLFERHKELEKLLHIKIYFCHQYHSWEKGTIENTNGVIRRDIPKGSDISKYSKRFIEKLEAKLNRRPMECLKDRTPREVLEMYRKRIRRNKKHRA</sequence>
<evidence type="ECO:0000259" key="1">
    <source>
        <dbReference type="PROSITE" id="PS50994"/>
    </source>
</evidence>
<accession>A0A0G1K1X4</accession>
<dbReference type="Proteomes" id="UP000034736">
    <property type="component" value="Unassembled WGS sequence"/>
</dbReference>
<dbReference type="InterPro" id="IPR036397">
    <property type="entry name" value="RNaseH_sf"/>
</dbReference>
<reference evidence="2 3" key="1">
    <citation type="journal article" date="2015" name="Nature">
        <title>rRNA introns, odd ribosomes, and small enigmatic genomes across a large radiation of phyla.</title>
        <authorList>
            <person name="Brown C.T."/>
            <person name="Hug L.A."/>
            <person name="Thomas B.C."/>
            <person name="Sharon I."/>
            <person name="Castelle C.J."/>
            <person name="Singh A."/>
            <person name="Wilkins M.J."/>
            <person name="Williams K.H."/>
            <person name="Banfield J.F."/>
        </authorList>
    </citation>
    <scope>NUCLEOTIDE SEQUENCE [LARGE SCALE GENOMIC DNA]</scope>
</reference>
<dbReference type="NCBIfam" id="NF033563">
    <property type="entry name" value="transpos_IS30"/>
    <property type="match status" value="1"/>
</dbReference>
<dbReference type="GO" id="GO:0005829">
    <property type="term" value="C:cytosol"/>
    <property type="evidence" value="ECO:0007669"/>
    <property type="project" value="TreeGrafter"/>
</dbReference>
<dbReference type="GO" id="GO:0003676">
    <property type="term" value="F:nucleic acid binding"/>
    <property type="evidence" value="ECO:0007669"/>
    <property type="project" value="InterPro"/>
</dbReference>
<comment type="caution">
    <text evidence="2">The sequence shown here is derived from an EMBL/GenBank/DDBJ whole genome shotgun (WGS) entry which is preliminary data.</text>
</comment>
<dbReference type="InterPro" id="IPR051917">
    <property type="entry name" value="Transposase-Integrase"/>
</dbReference>
<gene>
    <name evidence="2" type="ORF">UW30_C0004G0008</name>
</gene>
<dbReference type="GO" id="GO:0015074">
    <property type="term" value="P:DNA integration"/>
    <property type="evidence" value="ECO:0007669"/>
    <property type="project" value="InterPro"/>
</dbReference>
<dbReference type="Gene3D" id="3.30.420.10">
    <property type="entry name" value="Ribonuclease H-like superfamily/Ribonuclease H"/>
    <property type="match status" value="1"/>
</dbReference>
<dbReference type="InterPro" id="IPR012337">
    <property type="entry name" value="RNaseH-like_sf"/>
</dbReference>
<dbReference type="AlphaFoldDB" id="A0A0G1K1X4"/>
<dbReference type="GO" id="GO:0004803">
    <property type="term" value="F:transposase activity"/>
    <property type="evidence" value="ECO:0007669"/>
    <property type="project" value="TreeGrafter"/>
</dbReference>
<evidence type="ECO:0000313" key="2">
    <source>
        <dbReference type="EMBL" id="KKT41809.1"/>
    </source>
</evidence>
<dbReference type="PANTHER" id="PTHR10948">
    <property type="entry name" value="TRANSPOSASE"/>
    <property type="match status" value="1"/>
</dbReference>
<feature type="domain" description="Integrase catalytic" evidence="1">
    <location>
        <begin position="67"/>
        <end position="228"/>
    </location>
</feature>
<dbReference type="GO" id="GO:0032196">
    <property type="term" value="P:transposition"/>
    <property type="evidence" value="ECO:0007669"/>
    <property type="project" value="TreeGrafter"/>
</dbReference>
<dbReference type="InterPro" id="IPR001584">
    <property type="entry name" value="Integrase_cat-core"/>
</dbReference>
<name>A0A0G1K1X4_9BACT</name>
<dbReference type="EMBL" id="LCHU01000004">
    <property type="protein sequence ID" value="KKT41809.1"/>
    <property type="molecule type" value="Genomic_DNA"/>
</dbReference>
<protein>
    <submittedName>
        <fullName evidence="2">Integrase catalytic subunit</fullName>
    </submittedName>
</protein>
<dbReference type="PROSITE" id="PS50994">
    <property type="entry name" value="INTEGRASE"/>
    <property type="match status" value="1"/>
</dbReference>
<proteinExistence type="predicted"/>
<dbReference type="SUPFAM" id="SSF53098">
    <property type="entry name" value="Ribonuclease H-like"/>
    <property type="match status" value="1"/>
</dbReference>
<dbReference type="InterPro" id="IPR053392">
    <property type="entry name" value="Transposase_IS30-like"/>
</dbReference>
<organism evidence="2 3">
    <name type="scientific">Candidatus Giovannonibacteria bacterium GW2011_GWA2_44_13b</name>
    <dbReference type="NCBI Taxonomy" id="1618647"/>
    <lineage>
        <taxon>Bacteria</taxon>
        <taxon>Candidatus Giovannoniibacteriota</taxon>
    </lineage>
</organism>
<dbReference type="PANTHER" id="PTHR10948:SF23">
    <property type="entry name" value="TRANSPOSASE INSI FOR INSERTION SEQUENCE ELEMENT IS30A-RELATED"/>
    <property type="match status" value="1"/>
</dbReference>